<dbReference type="Gene3D" id="3.90.1720.10">
    <property type="entry name" value="endopeptidase domain like (from Nostoc punctiforme)"/>
    <property type="match status" value="1"/>
</dbReference>
<comment type="caution">
    <text evidence="7">The sequence shown here is derived from an EMBL/GenBank/DDBJ whole genome shotgun (WGS) entry which is preliminary data.</text>
</comment>
<keyword evidence="2" id="KW-0645">Protease</keyword>
<organism evidence="7 8">
    <name type="scientific">Actinomadura harenae</name>
    <dbReference type="NCBI Taxonomy" id="2483351"/>
    <lineage>
        <taxon>Bacteria</taxon>
        <taxon>Bacillati</taxon>
        <taxon>Actinomycetota</taxon>
        <taxon>Actinomycetes</taxon>
        <taxon>Streptosporangiales</taxon>
        <taxon>Thermomonosporaceae</taxon>
        <taxon>Actinomadura</taxon>
    </lineage>
</organism>
<evidence type="ECO:0000256" key="1">
    <source>
        <dbReference type="ARBA" id="ARBA00007074"/>
    </source>
</evidence>
<accession>A0A3M2L8X5</accession>
<protein>
    <submittedName>
        <fullName evidence="7">NlpC/P60 family protein</fullName>
    </submittedName>
</protein>
<dbReference type="PANTHER" id="PTHR47359">
    <property type="entry name" value="PEPTIDOGLYCAN DL-ENDOPEPTIDASE CWLO"/>
    <property type="match status" value="1"/>
</dbReference>
<feature type="domain" description="NlpC/P60" evidence="6">
    <location>
        <begin position="58"/>
        <end position="184"/>
    </location>
</feature>
<dbReference type="Proteomes" id="UP000282674">
    <property type="component" value="Unassembled WGS sequence"/>
</dbReference>
<keyword evidence="4" id="KW-0788">Thiol protease</keyword>
<evidence type="ECO:0000313" key="8">
    <source>
        <dbReference type="Proteomes" id="UP000282674"/>
    </source>
</evidence>
<evidence type="ECO:0000313" key="7">
    <source>
        <dbReference type="EMBL" id="RMI33140.1"/>
    </source>
</evidence>
<gene>
    <name evidence="7" type="ORF">EBO15_41625</name>
</gene>
<evidence type="ECO:0000259" key="6">
    <source>
        <dbReference type="PROSITE" id="PS51935"/>
    </source>
</evidence>
<dbReference type="Pfam" id="PF00877">
    <property type="entry name" value="NLPC_P60"/>
    <property type="match status" value="1"/>
</dbReference>
<sequence>MSSNAVSSTSRRVRTLGGLAFAAAVATPVVLAGPAPAAHAAAAKPVGTVVKQARTKTWAQRQKLAQKALKYAATKKGKPYVYGAAGPNAFDCSGLVQWSYRKAGVNLPRVTTDQFRSVKNRVAWNKLAPGDLVFFNGKGHVGIVYEKKGRTLYMIHAPHTGDHVRVAKLDSYRKKTFAGAVRPY</sequence>
<keyword evidence="8" id="KW-1185">Reference proteome</keyword>
<feature type="signal peptide" evidence="5">
    <location>
        <begin position="1"/>
        <end position="32"/>
    </location>
</feature>
<dbReference type="GO" id="GO:0008234">
    <property type="term" value="F:cysteine-type peptidase activity"/>
    <property type="evidence" value="ECO:0007669"/>
    <property type="project" value="UniProtKB-KW"/>
</dbReference>
<dbReference type="InterPro" id="IPR000064">
    <property type="entry name" value="NLP_P60_dom"/>
</dbReference>
<evidence type="ECO:0000256" key="5">
    <source>
        <dbReference type="SAM" id="SignalP"/>
    </source>
</evidence>
<keyword evidence="5" id="KW-0732">Signal</keyword>
<dbReference type="InterPro" id="IPR038765">
    <property type="entry name" value="Papain-like_cys_pep_sf"/>
</dbReference>
<reference evidence="7 8" key="1">
    <citation type="submission" date="2018-10" db="EMBL/GenBank/DDBJ databases">
        <title>Isolation from soil.</title>
        <authorList>
            <person name="Hu J."/>
        </authorList>
    </citation>
    <scope>NUCLEOTIDE SEQUENCE [LARGE SCALE GENOMIC DNA]</scope>
    <source>
        <strain evidence="7 8">NEAU-Ht49</strain>
    </source>
</reference>
<evidence type="ECO:0000256" key="4">
    <source>
        <dbReference type="ARBA" id="ARBA00022807"/>
    </source>
</evidence>
<dbReference type="PANTHER" id="PTHR47359:SF3">
    <property type="entry name" value="NLP_P60 DOMAIN-CONTAINING PROTEIN-RELATED"/>
    <property type="match status" value="1"/>
</dbReference>
<dbReference type="InterPro" id="IPR051794">
    <property type="entry name" value="PG_Endopeptidase_C40"/>
</dbReference>
<dbReference type="OrthoDB" id="3209655at2"/>
<evidence type="ECO:0000256" key="3">
    <source>
        <dbReference type="ARBA" id="ARBA00022801"/>
    </source>
</evidence>
<evidence type="ECO:0000256" key="2">
    <source>
        <dbReference type="ARBA" id="ARBA00022670"/>
    </source>
</evidence>
<proteinExistence type="inferred from homology"/>
<feature type="chain" id="PRO_5038435562" evidence="5">
    <location>
        <begin position="33"/>
        <end position="184"/>
    </location>
</feature>
<dbReference type="SUPFAM" id="SSF54001">
    <property type="entry name" value="Cysteine proteinases"/>
    <property type="match status" value="1"/>
</dbReference>
<dbReference type="AlphaFoldDB" id="A0A3M2L8X5"/>
<name>A0A3M2L8X5_9ACTN</name>
<keyword evidence="3" id="KW-0378">Hydrolase</keyword>
<dbReference type="GO" id="GO:0006508">
    <property type="term" value="P:proteolysis"/>
    <property type="evidence" value="ECO:0007669"/>
    <property type="project" value="UniProtKB-KW"/>
</dbReference>
<dbReference type="PROSITE" id="PS51935">
    <property type="entry name" value="NLPC_P60"/>
    <property type="match status" value="1"/>
</dbReference>
<dbReference type="EMBL" id="RFFG01000185">
    <property type="protein sequence ID" value="RMI33140.1"/>
    <property type="molecule type" value="Genomic_DNA"/>
</dbReference>
<comment type="similarity">
    <text evidence="1">Belongs to the peptidase C40 family.</text>
</comment>